<name>A0A0V1FZM6_TRIPS</name>
<dbReference type="AlphaFoldDB" id="A0A0V1FZM6"/>
<accession>A0A0V1FZM6</accession>
<comment type="caution">
    <text evidence="1">The sequence shown here is derived from an EMBL/GenBank/DDBJ whole genome shotgun (WGS) entry which is preliminary data.</text>
</comment>
<keyword evidence="2" id="KW-1185">Reference proteome</keyword>
<protein>
    <submittedName>
        <fullName evidence="1">Uncharacterized protein</fullName>
    </submittedName>
</protein>
<evidence type="ECO:0000313" key="2">
    <source>
        <dbReference type="Proteomes" id="UP000054995"/>
    </source>
</evidence>
<dbReference type="Proteomes" id="UP000054995">
    <property type="component" value="Unassembled WGS sequence"/>
</dbReference>
<organism evidence="1 2">
    <name type="scientific">Trichinella pseudospiralis</name>
    <name type="common">Parasitic roundworm</name>
    <dbReference type="NCBI Taxonomy" id="6337"/>
    <lineage>
        <taxon>Eukaryota</taxon>
        <taxon>Metazoa</taxon>
        <taxon>Ecdysozoa</taxon>
        <taxon>Nematoda</taxon>
        <taxon>Enoplea</taxon>
        <taxon>Dorylaimia</taxon>
        <taxon>Trichinellida</taxon>
        <taxon>Trichinellidae</taxon>
        <taxon>Trichinella</taxon>
    </lineage>
</organism>
<proteinExistence type="predicted"/>
<dbReference type="EMBL" id="JYDT01000013">
    <property type="protein sequence ID" value="KRY91454.1"/>
    <property type="molecule type" value="Genomic_DNA"/>
</dbReference>
<gene>
    <name evidence="1" type="ORF">T4D_12523</name>
</gene>
<sequence>MNSTIDDIVPFDVPEESMSFGAYAILLPVVHVCDECKMRFFLHKLSINQNGNNGILLPSWKIHE</sequence>
<evidence type="ECO:0000313" key="1">
    <source>
        <dbReference type="EMBL" id="KRY91454.1"/>
    </source>
</evidence>
<reference evidence="1 2" key="1">
    <citation type="submission" date="2015-01" db="EMBL/GenBank/DDBJ databases">
        <title>Evolution of Trichinella species and genotypes.</title>
        <authorList>
            <person name="Korhonen P.K."/>
            <person name="Edoardo P."/>
            <person name="Giuseppe L.R."/>
            <person name="Gasser R.B."/>
        </authorList>
    </citation>
    <scope>NUCLEOTIDE SEQUENCE [LARGE SCALE GENOMIC DNA]</scope>
    <source>
        <strain evidence="1">ISS470</strain>
    </source>
</reference>